<reference evidence="1 2" key="1">
    <citation type="submission" date="2014-01" db="EMBL/GenBank/DDBJ databases">
        <title>Genome sequencing of Thermococcus guaymasensis.</title>
        <authorList>
            <person name="Zhang X."/>
            <person name="Alvare G."/>
            <person name="Fristensky B."/>
            <person name="Chen L."/>
            <person name="Suen T."/>
            <person name="Chen Q."/>
            <person name="Ma K."/>
        </authorList>
    </citation>
    <scope>NUCLEOTIDE SEQUENCE [LARGE SCALE GENOMIC DNA]</scope>
    <source>
        <strain evidence="1 2">DSM 11113</strain>
    </source>
</reference>
<dbReference type="GO" id="GO:0005524">
    <property type="term" value="F:ATP binding"/>
    <property type="evidence" value="ECO:0007669"/>
    <property type="project" value="InterPro"/>
</dbReference>
<organism evidence="1 2">
    <name type="scientific">Thermococcus guaymasensis DSM 11113</name>
    <dbReference type="NCBI Taxonomy" id="1432656"/>
    <lineage>
        <taxon>Archaea</taxon>
        <taxon>Methanobacteriati</taxon>
        <taxon>Methanobacteriota</taxon>
        <taxon>Thermococci</taxon>
        <taxon>Thermococcales</taxon>
        <taxon>Thermococcaceae</taxon>
        <taxon>Thermococcus</taxon>
    </lineage>
</organism>
<dbReference type="PANTHER" id="PTHR42280">
    <property type="entry name" value="CITG FAMILY PROTEIN"/>
    <property type="match status" value="1"/>
</dbReference>
<keyword evidence="1" id="KW-0808">Transferase</keyword>
<dbReference type="STRING" id="1432656.X802_09000"/>
<dbReference type="PANTHER" id="PTHR42280:SF1">
    <property type="entry name" value="CITG FAMILY PROTEIN"/>
    <property type="match status" value="1"/>
</dbReference>
<dbReference type="KEGG" id="tgy:X802_09000"/>
<evidence type="ECO:0000313" key="1">
    <source>
        <dbReference type="EMBL" id="AJC72261.1"/>
    </source>
</evidence>
<name>A0A0X1KLV9_9EURY</name>
<dbReference type="AlphaFoldDB" id="A0A0X1KLV9"/>
<gene>
    <name evidence="1" type="ORF">X802_09000</name>
</gene>
<sequence length="308" mass="34909">MERWKIVRAFLLGPLIEAAVPKPGNVNRFRDFEDLTFYHFLFADTAVAGVYYEAVKTAELLKKGILEPWEAGLGELMRRAVQASREAQDANPNFGIIALSLPLMMGMAIGRNMLDARKKARLLIEESTVRDTMEFYRAIRIANPKGIPSGVKYDVYSDDSFRELFQDEINLARLAEISCERELIFCEWLNEYELSYSTFGRLYELIKELPLEDAVVRAFVELLANNLDTLIIRKAGVEEAKLVQEKAKKVLKGELTVEELDAFMREKGDLRNPGSLADIMAVSLSLLVLRGLRIELKDGKVWGVTGRP</sequence>
<protein>
    <submittedName>
        <fullName evidence="1">Apo-citrate lyase phosphoribosyl-dephospho-CoA transferase</fullName>
    </submittedName>
</protein>
<dbReference type="GO" id="GO:0046917">
    <property type="term" value="F:triphosphoribosyl-dephospho-CoA synthase activity"/>
    <property type="evidence" value="ECO:0007669"/>
    <property type="project" value="InterPro"/>
</dbReference>
<dbReference type="PATRIC" id="fig|1432656.3.peg.1753"/>
<accession>A0A0X1KLV9</accession>
<dbReference type="GO" id="GO:0016829">
    <property type="term" value="F:lyase activity"/>
    <property type="evidence" value="ECO:0007669"/>
    <property type="project" value="UniProtKB-KW"/>
</dbReference>
<dbReference type="Pfam" id="PF01874">
    <property type="entry name" value="CitG"/>
    <property type="match status" value="1"/>
</dbReference>
<proteinExistence type="predicted"/>
<dbReference type="GeneID" id="27135786"/>
<dbReference type="InterPro" id="IPR002736">
    <property type="entry name" value="CitG"/>
</dbReference>
<dbReference type="RefSeq" id="WP_062373032.1">
    <property type="nucleotide sequence ID" value="NZ_CP007140.1"/>
</dbReference>
<keyword evidence="1" id="KW-0456">Lyase</keyword>
<dbReference type="EMBL" id="CP007140">
    <property type="protein sequence ID" value="AJC72261.1"/>
    <property type="molecule type" value="Genomic_DNA"/>
</dbReference>
<evidence type="ECO:0000313" key="2">
    <source>
        <dbReference type="Proteomes" id="UP000062043"/>
    </source>
</evidence>
<dbReference type="OrthoDB" id="85890at2157"/>
<keyword evidence="2" id="KW-1185">Reference proteome</keyword>
<dbReference type="Gene3D" id="1.10.4200.10">
    <property type="entry name" value="Triphosphoribosyl-dephospho-CoA protein"/>
    <property type="match status" value="1"/>
</dbReference>
<dbReference type="Proteomes" id="UP000062043">
    <property type="component" value="Chromosome"/>
</dbReference>